<protein>
    <submittedName>
        <fullName evidence="2">Uncharacterized protein</fullName>
    </submittedName>
</protein>
<dbReference type="AlphaFoldDB" id="A0AAN8XLJ3"/>
<keyword evidence="3" id="KW-1185">Reference proteome</keyword>
<proteinExistence type="predicted"/>
<comment type="caution">
    <text evidence="2">The sequence shown here is derived from an EMBL/GenBank/DDBJ whole genome shotgun (WGS) entry which is preliminary data.</text>
</comment>
<reference evidence="2 3" key="1">
    <citation type="submission" date="2023-11" db="EMBL/GenBank/DDBJ databases">
        <title>Halocaridina rubra genome assembly.</title>
        <authorList>
            <person name="Smith C."/>
        </authorList>
    </citation>
    <scope>NUCLEOTIDE SEQUENCE [LARGE SCALE GENOMIC DNA]</scope>
    <source>
        <strain evidence="2">EP-1</strain>
        <tissue evidence="2">Whole</tissue>
    </source>
</reference>
<evidence type="ECO:0000313" key="2">
    <source>
        <dbReference type="EMBL" id="KAK7083838.1"/>
    </source>
</evidence>
<sequence length="73" mass="8307">MNNSTTNERGCHSFPTSEIPQENESTELNSNPNENGCPFSTSETILKNDHSLFDHQQQYGDSEQQQSYKVKVQ</sequence>
<evidence type="ECO:0000313" key="3">
    <source>
        <dbReference type="Proteomes" id="UP001381693"/>
    </source>
</evidence>
<dbReference type="Proteomes" id="UP001381693">
    <property type="component" value="Unassembled WGS sequence"/>
</dbReference>
<organism evidence="2 3">
    <name type="scientific">Halocaridina rubra</name>
    <name type="common">Hawaiian red shrimp</name>
    <dbReference type="NCBI Taxonomy" id="373956"/>
    <lineage>
        <taxon>Eukaryota</taxon>
        <taxon>Metazoa</taxon>
        <taxon>Ecdysozoa</taxon>
        <taxon>Arthropoda</taxon>
        <taxon>Crustacea</taxon>
        <taxon>Multicrustacea</taxon>
        <taxon>Malacostraca</taxon>
        <taxon>Eumalacostraca</taxon>
        <taxon>Eucarida</taxon>
        <taxon>Decapoda</taxon>
        <taxon>Pleocyemata</taxon>
        <taxon>Caridea</taxon>
        <taxon>Atyoidea</taxon>
        <taxon>Atyidae</taxon>
        <taxon>Halocaridina</taxon>
    </lineage>
</organism>
<feature type="region of interest" description="Disordered" evidence="1">
    <location>
        <begin position="1"/>
        <end position="42"/>
    </location>
</feature>
<name>A0AAN8XLJ3_HALRR</name>
<gene>
    <name evidence="2" type="ORF">SK128_023454</name>
</gene>
<feature type="non-terminal residue" evidence="2">
    <location>
        <position position="73"/>
    </location>
</feature>
<evidence type="ECO:0000256" key="1">
    <source>
        <dbReference type="SAM" id="MobiDB-lite"/>
    </source>
</evidence>
<accession>A0AAN8XLJ3</accession>
<dbReference type="EMBL" id="JAXCGZ010002490">
    <property type="protein sequence ID" value="KAK7083838.1"/>
    <property type="molecule type" value="Genomic_DNA"/>
</dbReference>